<dbReference type="InParanoid" id="A0A1Z5JIN3"/>
<sequence>MQRVASGDSAISELTNSHTSHRLLSVGDEESLNIESSTDCEESGMIRVSILQPHPGDTSPKLHVFSEDTLGKQHNEKSKVPPPLLMRHTATSTTSFISSPGAMAVRGIGELPHTPSTIACDDDTVEADCAIEVERMATAIAISDKELEDEYRLRILETAVQAKVLKAEDYVSQKLFARMNKMIIAGLLLAAAVVLTVVLWTRSSEESSTSFNGSPSLLSPSYPTVAPTTPFHAQVIEYFRSSEAHDPLQHEIGTSQYQALQAVASMPRLPQTDWLTAYRLMVLYESTQGASWHNNTNWNSDAPLCTWYGVSCQDTTSDASGATNIVGLNLANNRLVGTLPWEITLLPLKIFDLHNNALVDAIPPELSHLSQLTVLDLSNNWLTGSLTTELCANEATLQVDCEHVVCTCCTPDCYGVNISTTMAPLVPSVP</sequence>
<evidence type="ECO:0000256" key="2">
    <source>
        <dbReference type="SAM" id="Phobius"/>
    </source>
</evidence>
<keyword evidence="2" id="KW-1133">Transmembrane helix</keyword>
<dbReference type="InterPro" id="IPR001611">
    <property type="entry name" value="Leu-rich_rpt"/>
</dbReference>
<evidence type="ECO:0000313" key="4">
    <source>
        <dbReference type="EMBL" id="GAX13621.1"/>
    </source>
</evidence>
<gene>
    <name evidence="4" type="ORF">FisN_14Lh366</name>
</gene>
<dbReference type="EMBL" id="BDSP01000071">
    <property type="protein sequence ID" value="GAX13621.1"/>
    <property type="molecule type" value="Genomic_DNA"/>
</dbReference>
<protein>
    <recommendedName>
        <fullName evidence="3">Leucine-rich repeat-containing N-terminal plant-type domain-containing protein</fullName>
    </recommendedName>
</protein>
<evidence type="ECO:0000256" key="1">
    <source>
        <dbReference type="ARBA" id="ARBA00022729"/>
    </source>
</evidence>
<keyword evidence="2" id="KW-0472">Membrane</keyword>
<accession>A0A1Z5JIN3</accession>
<evidence type="ECO:0000313" key="5">
    <source>
        <dbReference type="Proteomes" id="UP000198406"/>
    </source>
</evidence>
<dbReference type="InterPro" id="IPR032675">
    <property type="entry name" value="LRR_dom_sf"/>
</dbReference>
<dbReference type="OrthoDB" id="48557at2759"/>
<evidence type="ECO:0000259" key="3">
    <source>
        <dbReference type="Pfam" id="PF08263"/>
    </source>
</evidence>
<dbReference type="Gene3D" id="3.80.10.10">
    <property type="entry name" value="Ribonuclease Inhibitor"/>
    <property type="match status" value="1"/>
</dbReference>
<dbReference type="PANTHER" id="PTHR47988">
    <property type="entry name" value="SOMATIC EMBRYOGENESIS RECEPTOR KINASE 1"/>
    <property type="match status" value="1"/>
</dbReference>
<proteinExistence type="predicted"/>
<keyword evidence="5" id="KW-1185">Reference proteome</keyword>
<feature type="domain" description="Leucine-rich repeat-containing N-terminal plant-type" evidence="3">
    <location>
        <begin position="296"/>
        <end position="312"/>
    </location>
</feature>
<feature type="transmembrane region" description="Helical" evidence="2">
    <location>
        <begin position="182"/>
        <end position="200"/>
    </location>
</feature>
<dbReference type="Pfam" id="PF08263">
    <property type="entry name" value="LRRNT_2"/>
    <property type="match status" value="1"/>
</dbReference>
<keyword evidence="1" id="KW-0732">Signal</keyword>
<dbReference type="SUPFAM" id="SSF52058">
    <property type="entry name" value="L domain-like"/>
    <property type="match status" value="1"/>
</dbReference>
<dbReference type="AlphaFoldDB" id="A0A1Z5JIN3"/>
<reference evidence="4 5" key="1">
    <citation type="journal article" date="2015" name="Plant Cell">
        <title>Oil accumulation by the oleaginous diatom Fistulifera solaris as revealed by the genome and transcriptome.</title>
        <authorList>
            <person name="Tanaka T."/>
            <person name="Maeda Y."/>
            <person name="Veluchamy A."/>
            <person name="Tanaka M."/>
            <person name="Abida H."/>
            <person name="Marechal E."/>
            <person name="Bowler C."/>
            <person name="Muto M."/>
            <person name="Sunaga Y."/>
            <person name="Tanaka M."/>
            <person name="Yoshino T."/>
            <person name="Taniguchi T."/>
            <person name="Fukuda Y."/>
            <person name="Nemoto M."/>
            <person name="Matsumoto M."/>
            <person name="Wong P.S."/>
            <person name="Aburatani S."/>
            <person name="Fujibuchi W."/>
        </authorList>
    </citation>
    <scope>NUCLEOTIDE SEQUENCE [LARGE SCALE GENOMIC DNA]</scope>
    <source>
        <strain evidence="4 5">JPCC DA0580</strain>
    </source>
</reference>
<comment type="caution">
    <text evidence="4">The sequence shown here is derived from an EMBL/GenBank/DDBJ whole genome shotgun (WGS) entry which is preliminary data.</text>
</comment>
<name>A0A1Z5JIN3_FISSO</name>
<dbReference type="Pfam" id="PF00560">
    <property type="entry name" value="LRR_1"/>
    <property type="match status" value="1"/>
</dbReference>
<dbReference type="InterPro" id="IPR013210">
    <property type="entry name" value="LRR_N_plant-typ"/>
</dbReference>
<dbReference type="Proteomes" id="UP000198406">
    <property type="component" value="Unassembled WGS sequence"/>
</dbReference>
<keyword evidence="2" id="KW-0812">Transmembrane</keyword>
<organism evidence="4 5">
    <name type="scientific">Fistulifera solaris</name>
    <name type="common">Oleaginous diatom</name>
    <dbReference type="NCBI Taxonomy" id="1519565"/>
    <lineage>
        <taxon>Eukaryota</taxon>
        <taxon>Sar</taxon>
        <taxon>Stramenopiles</taxon>
        <taxon>Ochrophyta</taxon>
        <taxon>Bacillariophyta</taxon>
        <taxon>Bacillariophyceae</taxon>
        <taxon>Bacillariophycidae</taxon>
        <taxon>Naviculales</taxon>
        <taxon>Naviculaceae</taxon>
        <taxon>Fistulifera</taxon>
    </lineage>
</organism>